<evidence type="ECO:0000313" key="2">
    <source>
        <dbReference type="Proteomes" id="UP001364224"/>
    </source>
</evidence>
<gene>
    <name evidence="1" type="ORF">V1286_005871</name>
</gene>
<dbReference type="Proteomes" id="UP001364224">
    <property type="component" value="Unassembled WGS sequence"/>
</dbReference>
<name>A0ABU8BIG3_9BRAD</name>
<keyword evidence="2" id="KW-1185">Reference proteome</keyword>
<sequence>MKSLPLASAMTVATGTCALAQSGYWVVGNRATAKCEIVTSNPVIIAQVG</sequence>
<organism evidence="1 2">
    <name type="scientific">Bradyrhizobium algeriense</name>
    <dbReference type="NCBI Taxonomy" id="634784"/>
    <lineage>
        <taxon>Bacteria</taxon>
        <taxon>Pseudomonadati</taxon>
        <taxon>Pseudomonadota</taxon>
        <taxon>Alphaproteobacteria</taxon>
        <taxon>Hyphomicrobiales</taxon>
        <taxon>Nitrobacteraceae</taxon>
        <taxon>Bradyrhizobium</taxon>
    </lineage>
</organism>
<reference evidence="1 2" key="1">
    <citation type="submission" date="2024-02" db="EMBL/GenBank/DDBJ databases">
        <title>Adaptive strategies in a cosmopolitan and abundant soil bacterium.</title>
        <authorList>
            <person name="Carini P."/>
        </authorList>
    </citation>
    <scope>NUCLEOTIDE SEQUENCE [LARGE SCALE GENOMIC DNA]</scope>
    <source>
        <strain evidence="1 2">AZCC 1608</strain>
    </source>
</reference>
<comment type="caution">
    <text evidence="1">The sequence shown here is derived from an EMBL/GenBank/DDBJ whole genome shotgun (WGS) entry which is preliminary data.</text>
</comment>
<protein>
    <submittedName>
        <fullName evidence="1">Uncharacterized protein</fullName>
    </submittedName>
</protein>
<evidence type="ECO:0000313" key="1">
    <source>
        <dbReference type="EMBL" id="MEH2558342.1"/>
    </source>
</evidence>
<accession>A0ABU8BIG3</accession>
<dbReference type="EMBL" id="JAZHRV010000001">
    <property type="protein sequence ID" value="MEH2558342.1"/>
    <property type="molecule type" value="Genomic_DNA"/>
</dbReference>
<proteinExistence type="predicted"/>